<dbReference type="InterPro" id="IPR032781">
    <property type="entry name" value="ABC_tran_Xtn"/>
</dbReference>
<dbReference type="PANTHER" id="PTHR19211">
    <property type="entry name" value="ATP-BINDING TRANSPORT PROTEIN-RELATED"/>
    <property type="match status" value="1"/>
</dbReference>
<dbReference type="PROSITE" id="PS00211">
    <property type="entry name" value="ABC_TRANSPORTER_1"/>
    <property type="match status" value="1"/>
</dbReference>
<evidence type="ECO:0000259" key="5">
    <source>
        <dbReference type="PROSITE" id="PS50893"/>
    </source>
</evidence>
<dbReference type="Gene3D" id="3.40.50.300">
    <property type="entry name" value="P-loop containing nucleotide triphosphate hydrolases"/>
    <property type="match status" value="2"/>
</dbReference>
<dbReference type="SUPFAM" id="SSF52540">
    <property type="entry name" value="P-loop containing nucleoside triphosphate hydrolases"/>
    <property type="match status" value="2"/>
</dbReference>
<dbReference type="PROSITE" id="PS50893">
    <property type="entry name" value="ABC_TRANSPORTER_2"/>
    <property type="match status" value="2"/>
</dbReference>
<evidence type="ECO:0000256" key="2">
    <source>
        <dbReference type="ARBA" id="ARBA00022741"/>
    </source>
</evidence>
<keyword evidence="4" id="KW-0175">Coiled coil</keyword>
<evidence type="ECO:0000313" key="6">
    <source>
        <dbReference type="EMBL" id="AGH94687.1"/>
    </source>
</evidence>
<dbReference type="InterPro" id="IPR017871">
    <property type="entry name" value="ABC_transporter-like_CS"/>
</dbReference>
<dbReference type="STRING" id="1184267.A11Q_467"/>
<sequence length="612" mass="69325">MNLLQLYNASKQYGSKLLFDQAQFSVNENEHIGVIGPNGAGKTTLFKVLAGEETLDSGEVTKAHNLRIGYLEQESDWTLNQVAEEYLAEKCIKPIWDLKQIGKSIGLTEQHFQRPLTELSGGYRMRMKLVYLIGLEPDLMLLDEPTNFLDLESILALEQFLQDYKGAFLLISHDREFLRRTTEHTLEVESGNIVKFPGHIDDYFEQKEEWRQLEAQQAANQEVKRKHLQSFVDRFRAKATKAKQAQSRLKQLEKMQPIEIKALPVRTRIHMPEPIATGKEVASLREANLGYGDHCVLRNVNLSFERGNRFGVVGYNGAGKSTLLKSIAERLPLLSGEHKLGHNVSLSYFAQHLTEELLAEDTILDSLQRKAYHDTTAQEILNIAGSLLFSGDDIHKKIKVLSGGEKTRVALGQILLQRKPFLLMDEPTNHLDFDTVQALAVALTEFKGTLVVVSHDRSFINKVATRIIEIRDGFVEIYPGSYEDYLWSLEKGALKERFAANAAEAAKATSPTTSKPEAKFNYKEQQKKLSSEAKELQRKILKTEEILFNLNKKLEELNNQLLTAQGAQAQQIAIESSGVSQQINQTEEILLEHMENLEKKEAELQELSLNNR</sequence>
<gene>
    <name evidence="6" type="ORF">A11Q_467</name>
</gene>
<dbReference type="InterPro" id="IPR027417">
    <property type="entry name" value="P-loop_NTPase"/>
</dbReference>
<evidence type="ECO:0000256" key="1">
    <source>
        <dbReference type="ARBA" id="ARBA00022737"/>
    </source>
</evidence>
<dbReference type="InterPro" id="IPR050611">
    <property type="entry name" value="ABCF"/>
</dbReference>
<dbReference type="RefSeq" id="WP_015469177.1">
    <property type="nucleotide sequence ID" value="NC_020813.1"/>
</dbReference>
<keyword evidence="7" id="KW-1185">Reference proteome</keyword>
<evidence type="ECO:0000256" key="3">
    <source>
        <dbReference type="ARBA" id="ARBA00022840"/>
    </source>
</evidence>
<keyword evidence="1" id="KW-0677">Repeat</keyword>
<dbReference type="PATRIC" id="fig|1184267.3.peg.474"/>
<dbReference type="CDD" id="cd03221">
    <property type="entry name" value="ABCF_EF-3"/>
    <property type="match status" value="2"/>
</dbReference>
<keyword evidence="3" id="KW-0067">ATP-binding</keyword>
<feature type="coiled-coil region" evidence="4">
    <location>
        <begin position="519"/>
        <end position="610"/>
    </location>
</feature>
<proteinExistence type="predicted"/>
<dbReference type="EMBL" id="CP003537">
    <property type="protein sequence ID" value="AGH94687.1"/>
    <property type="molecule type" value="Genomic_DNA"/>
</dbReference>
<protein>
    <recommendedName>
        <fullName evidence="5">ABC transporter domain-containing protein</fullName>
    </recommendedName>
</protein>
<organism evidence="6 7">
    <name type="scientific">Pseudobdellovibrio exovorus JSS</name>
    <dbReference type="NCBI Taxonomy" id="1184267"/>
    <lineage>
        <taxon>Bacteria</taxon>
        <taxon>Pseudomonadati</taxon>
        <taxon>Bdellovibrionota</taxon>
        <taxon>Bdellovibrionia</taxon>
        <taxon>Bdellovibrionales</taxon>
        <taxon>Pseudobdellovibrionaceae</taxon>
        <taxon>Pseudobdellovibrio</taxon>
    </lineage>
</organism>
<dbReference type="InterPro" id="IPR003439">
    <property type="entry name" value="ABC_transporter-like_ATP-bd"/>
</dbReference>
<dbReference type="GO" id="GO:0016887">
    <property type="term" value="F:ATP hydrolysis activity"/>
    <property type="evidence" value="ECO:0007669"/>
    <property type="project" value="InterPro"/>
</dbReference>
<dbReference type="GO" id="GO:0005524">
    <property type="term" value="F:ATP binding"/>
    <property type="evidence" value="ECO:0007669"/>
    <property type="project" value="UniProtKB-KW"/>
</dbReference>
<dbReference type="eggNOG" id="COG0488">
    <property type="taxonomic scope" value="Bacteria"/>
</dbReference>
<dbReference type="AlphaFoldDB" id="M4V5Q0"/>
<dbReference type="FunFam" id="3.40.50.300:FF:000011">
    <property type="entry name" value="Putative ABC transporter ATP-binding component"/>
    <property type="match status" value="1"/>
</dbReference>
<dbReference type="InterPro" id="IPR003593">
    <property type="entry name" value="AAA+_ATPase"/>
</dbReference>
<feature type="domain" description="ABC transporter" evidence="5">
    <location>
        <begin position="4"/>
        <end position="215"/>
    </location>
</feature>
<dbReference type="Pfam" id="PF12848">
    <property type="entry name" value="ABC_tran_Xtn"/>
    <property type="match status" value="1"/>
</dbReference>
<dbReference type="SMART" id="SM00382">
    <property type="entry name" value="AAA"/>
    <property type="match status" value="2"/>
</dbReference>
<dbReference type="Pfam" id="PF00005">
    <property type="entry name" value="ABC_tran"/>
    <property type="match status" value="2"/>
</dbReference>
<keyword evidence="2" id="KW-0547">Nucleotide-binding</keyword>
<dbReference type="OrthoDB" id="5287952at2"/>
<name>M4V5Q0_9BACT</name>
<accession>M4V5Q0</accession>
<feature type="domain" description="ABC transporter" evidence="5">
    <location>
        <begin position="279"/>
        <end position="497"/>
    </location>
</feature>
<evidence type="ECO:0000256" key="4">
    <source>
        <dbReference type="SAM" id="Coils"/>
    </source>
</evidence>
<dbReference type="KEGG" id="bex:A11Q_467"/>
<reference evidence="6 7" key="1">
    <citation type="journal article" date="2013" name="ISME J.">
        <title>By their genes ye shall know them: genomic signatures of predatory bacteria.</title>
        <authorList>
            <person name="Pasternak Z."/>
            <person name="Pietrokovski S."/>
            <person name="Rotem O."/>
            <person name="Gophna U."/>
            <person name="Lurie-Weinberger M.N."/>
            <person name="Jurkevitch E."/>
        </authorList>
    </citation>
    <scope>NUCLEOTIDE SEQUENCE [LARGE SCALE GENOMIC DNA]</scope>
    <source>
        <strain evidence="6 7">JSS</strain>
    </source>
</reference>
<evidence type="ECO:0000313" key="7">
    <source>
        <dbReference type="Proteomes" id="UP000012040"/>
    </source>
</evidence>
<dbReference type="PANTHER" id="PTHR19211:SF14">
    <property type="entry name" value="ATP-BINDING CASSETTE SUB-FAMILY F MEMBER 1"/>
    <property type="match status" value="1"/>
</dbReference>
<dbReference type="HOGENOM" id="CLU_000604_36_0_7"/>
<dbReference type="Proteomes" id="UP000012040">
    <property type="component" value="Chromosome"/>
</dbReference>